<keyword evidence="3" id="KW-1185">Reference proteome</keyword>
<dbReference type="Proteomes" id="UP001344447">
    <property type="component" value="Unassembled WGS sequence"/>
</dbReference>
<sequence>MIPSKFIKNQNIFFKLNRLYSKNVLNPSSTLYFTNNNINNNNNNNKINNQKITNSNTICKRFYSSNGPNKNDNNEEDEDDDNDDEKYQNKYLRPLGTDKSQFILEDDVKDLIYDALTLTKNGRSYKSGFGLAANLSLAEFLKSYPPIRNIPKVSPYFYSSNLVKELFQYNPFLLILPHPKTTELSEEFAWNAIKDKKELKLPLNIDKEEFLQNSANALKRIYQLANDGNSLELQQLSCLRATVNLLLLRDTFYTIKNNEDPNKFGFNIDDVDISNFEFKPINARDCEFKKNDEVITIEARYLVTSEKYSLNQEFCPVTIKAQWISPINYFDWRITEIGYSTPFDL</sequence>
<evidence type="ECO:0000313" key="3">
    <source>
        <dbReference type="Proteomes" id="UP001344447"/>
    </source>
</evidence>
<organism evidence="2 3">
    <name type="scientific">Dictyostelium firmibasis</name>
    <dbReference type="NCBI Taxonomy" id="79012"/>
    <lineage>
        <taxon>Eukaryota</taxon>
        <taxon>Amoebozoa</taxon>
        <taxon>Evosea</taxon>
        <taxon>Eumycetozoa</taxon>
        <taxon>Dictyostelia</taxon>
        <taxon>Dictyosteliales</taxon>
        <taxon>Dictyosteliaceae</taxon>
        <taxon>Dictyostelium</taxon>
    </lineage>
</organism>
<feature type="compositionally biased region" description="Acidic residues" evidence="1">
    <location>
        <begin position="74"/>
        <end position="84"/>
    </location>
</feature>
<evidence type="ECO:0000313" key="2">
    <source>
        <dbReference type="EMBL" id="KAK5576695.1"/>
    </source>
</evidence>
<feature type="region of interest" description="Disordered" evidence="1">
    <location>
        <begin position="63"/>
        <end position="87"/>
    </location>
</feature>
<dbReference type="AlphaFoldDB" id="A0AAN7YY58"/>
<accession>A0AAN7YY58</accession>
<dbReference type="EMBL" id="JAVFKY010000005">
    <property type="protein sequence ID" value="KAK5576695.1"/>
    <property type="molecule type" value="Genomic_DNA"/>
</dbReference>
<reference evidence="2 3" key="1">
    <citation type="submission" date="2023-11" db="EMBL/GenBank/DDBJ databases">
        <title>Dfirmibasis_genome.</title>
        <authorList>
            <person name="Edelbroek B."/>
            <person name="Kjellin J."/>
            <person name="Jerlstrom-Hultqvist J."/>
            <person name="Soderbom F."/>
        </authorList>
    </citation>
    <scope>NUCLEOTIDE SEQUENCE [LARGE SCALE GENOMIC DNA]</scope>
    <source>
        <strain evidence="2 3">TNS-C-14</strain>
    </source>
</reference>
<gene>
    <name evidence="2" type="ORF">RB653_007839</name>
</gene>
<proteinExistence type="predicted"/>
<comment type="caution">
    <text evidence="2">The sequence shown here is derived from an EMBL/GenBank/DDBJ whole genome shotgun (WGS) entry which is preliminary data.</text>
</comment>
<name>A0AAN7YY58_9MYCE</name>
<evidence type="ECO:0000256" key="1">
    <source>
        <dbReference type="SAM" id="MobiDB-lite"/>
    </source>
</evidence>
<protein>
    <submittedName>
        <fullName evidence="2">Uncharacterized protein</fullName>
    </submittedName>
</protein>